<sequence>MITPEQVKDVEQLRSTVHGLIKGTSDEYLLATYNGILRRLDERIPKIKTRAEGKSMKLESREIIRQQREAMRQKNVAPAGRPQTSSQKTA</sequence>
<proteinExistence type="predicted"/>
<dbReference type="RefSeq" id="WP_126550189.1">
    <property type="nucleotide sequence ID" value="NZ_BIFS01000001.1"/>
</dbReference>
<keyword evidence="3" id="KW-1185">Reference proteome</keyword>
<feature type="region of interest" description="Disordered" evidence="1">
    <location>
        <begin position="67"/>
        <end position="90"/>
    </location>
</feature>
<organism evidence="2 3">
    <name type="scientific">Dictyobacter kobayashii</name>
    <dbReference type="NCBI Taxonomy" id="2014872"/>
    <lineage>
        <taxon>Bacteria</taxon>
        <taxon>Bacillati</taxon>
        <taxon>Chloroflexota</taxon>
        <taxon>Ktedonobacteria</taxon>
        <taxon>Ktedonobacterales</taxon>
        <taxon>Dictyobacteraceae</taxon>
        <taxon>Dictyobacter</taxon>
    </lineage>
</organism>
<dbReference type="EMBL" id="BIFS01000001">
    <property type="protein sequence ID" value="GCE18685.1"/>
    <property type="molecule type" value="Genomic_DNA"/>
</dbReference>
<accession>A0A402AI04</accession>
<dbReference type="AlphaFoldDB" id="A0A402AI04"/>
<dbReference type="OrthoDB" id="166029at2"/>
<gene>
    <name evidence="2" type="ORF">KDK_24850</name>
</gene>
<reference evidence="3" key="1">
    <citation type="submission" date="2018-12" db="EMBL/GenBank/DDBJ databases">
        <title>Tengunoibacter tsumagoiensis gen. nov., sp. nov., Dictyobacter kobayashii sp. nov., D. alpinus sp. nov., and D. joshuensis sp. nov. and description of Dictyobacteraceae fam. nov. within the order Ktedonobacterales isolated from Tengu-no-mugimeshi.</title>
        <authorList>
            <person name="Wang C.M."/>
            <person name="Zheng Y."/>
            <person name="Sakai Y."/>
            <person name="Toyoda A."/>
            <person name="Minakuchi Y."/>
            <person name="Abe K."/>
            <person name="Yokota A."/>
            <person name="Yabe S."/>
        </authorList>
    </citation>
    <scope>NUCLEOTIDE SEQUENCE [LARGE SCALE GENOMIC DNA]</scope>
    <source>
        <strain evidence="3">Uno11</strain>
    </source>
</reference>
<evidence type="ECO:0000313" key="3">
    <source>
        <dbReference type="Proteomes" id="UP000287188"/>
    </source>
</evidence>
<dbReference type="Proteomes" id="UP000287188">
    <property type="component" value="Unassembled WGS sequence"/>
</dbReference>
<protein>
    <submittedName>
        <fullName evidence="2">Uncharacterized protein</fullName>
    </submittedName>
</protein>
<comment type="caution">
    <text evidence="2">The sequence shown here is derived from an EMBL/GenBank/DDBJ whole genome shotgun (WGS) entry which is preliminary data.</text>
</comment>
<name>A0A402AI04_9CHLR</name>
<evidence type="ECO:0000256" key="1">
    <source>
        <dbReference type="SAM" id="MobiDB-lite"/>
    </source>
</evidence>
<evidence type="ECO:0000313" key="2">
    <source>
        <dbReference type="EMBL" id="GCE18685.1"/>
    </source>
</evidence>